<reference evidence="4" key="1">
    <citation type="journal article" date="2016" name="Fish Shellfish Immunol.">
        <title>Membrane Attack Complex/Perforin (MACPF) domain-containing proteins in the transcriptome of Littorina littorea kidney.</title>
        <authorList>
            <person name="Gorbushin A.M."/>
        </authorList>
    </citation>
    <scope>NUCLEOTIDE SEQUENCE</scope>
    <source>
        <tissue evidence="4">Kidney</tissue>
    </source>
</reference>
<organism evidence="4">
    <name type="scientific">Littorina littorea</name>
    <name type="common">Common periwinkle</name>
    <dbReference type="NCBI Taxonomy" id="31216"/>
    <lineage>
        <taxon>Eukaryota</taxon>
        <taxon>Metazoa</taxon>
        <taxon>Spiralia</taxon>
        <taxon>Lophotrochozoa</taxon>
        <taxon>Mollusca</taxon>
        <taxon>Gastropoda</taxon>
        <taxon>Caenogastropoda</taxon>
        <taxon>Littorinimorpha</taxon>
        <taxon>Littorinoidea</taxon>
        <taxon>Littorinidae</taxon>
        <taxon>Littorina</taxon>
    </lineage>
</organism>
<sequence length="284" mass="30402">MVRLPVRVTICISVLFLASLEPCACHTAICSSTTSWQQSSGALVKLSVGPGGMWGVNIHNLTWYRDGTFGTPGHFGSGWTQVDGSLKDLDVGDDVVWGITLEGNLACRKGIHEATPTGESWSTLNTKARDVAISPKGHLVGITQRGQMFFRAGLSSKCSKMGEWFTSTGSSLTLTQISIGEAGIWAVDVADKIYYRPGSMGDKGNIGTEWKQVSGSLVTLGVGKDFVIGVNKNDDIWRRDGVTKCTPGGTNWVKLTGALKVVDAYNGCYAWGVNSGQNIWLGTF</sequence>
<protein>
    <submittedName>
        <fullName evidence="4">Perivitellin-2 31 kDa subunit</fullName>
    </submittedName>
</protein>
<accession>A0A165X563</accession>
<comment type="similarity">
    <text evidence="2">Belongs to the tectonin family.</text>
</comment>
<evidence type="ECO:0000256" key="1">
    <source>
        <dbReference type="ARBA" id="ARBA00022734"/>
    </source>
</evidence>
<keyword evidence="1" id="KW-0430">Lectin</keyword>
<dbReference type="PANTHER" id="PTHR23250">
    <property type="entry name" value="DYSFERLIN-RELATED"/>
    <property type="match status" value="1"/>
</dbReference>
<dbReference type="GO" id="GO:0030246">
    <property type="term" value="F:carbohydrate binding"/>
    <property type="evidence" value="ECO:0007669"/>
    <property type="project" value="UniProtKB-KW"/>
</dbReference>
<evidence type="ECO:0000256" key="2">
    <source>
        <dbReference type="ARBA" id="ARBA00038331"/>
    </source>
</evidence>
<feature type="chain" id="PRO_5007868862" evidence="3">
    <location>
        <begin position="26"/>
        <end position="284"/>
    </location>
</feature>
<feature type="signal peptide" evidence="3">
    <location>
        <begin position="1"/>
        <end position="25"/>
    </location>
</feature>
<dbReference type="Pfam" id="PF19193">
    <property type="entry name" value="Tectonin"/>
    <property type="match status" value="2"/>
</dbReference>
<dbReference type="InterPro" id="IPR006624">
    <property type="entry name" value="Beta-propeller_rpt_TECPR"/>
</dbReference>
<dbReference type="AlphaFoldDB" id="A0A165X563"/>
<name>A0A165X563_LITLI</name>
<evidence type="ECO:0000313" key="4">
    <source>
        <dbReference type="EMBL" id="AMZ02451.1"/>
    </source>
</evidence>
<keyword evidence="3" id="KW-0732">Signal</keyword>
<dbReference type="PANTHER" id="PTHR23250:SF3">
    <property type="entry name" value="FISH-EGG LECTIN-LIKE ISOFORM X1-RELATED"/>
    <property type="match status" value="1"/>
</dbReference>
<evidence type="ECO:0000256" key="3">
    <source>
        <dbReference type="SAM" id="SignalP"/>
    </source>
</evidence>
<dbReference type="InterPro" id="IPR051513">
    <property type="entry name" value="Tectonin_beta-prop"/>
</dbReference>
<dbReference type="SMART" id="SM00706">
    <property type="entry name" value="TECPR"/>
    <property type="match status" value="6"/>
</dbReference>
<dbReference type="EMBL" id="KU851949">
    <property type="protein sequence ID" value="AMZ02451.1"/>
    <property type="molecule type" value="mRNA"/>
</dbReference>
<proteinExistence type="evidence at transcript level"/>
<gene>
    <name evidence="4" type="primary">PV2-31</name>
</gene>